<reference evidence="1 2" key="1">
    <citation type="journal article" date="2019" name="Sci. Rep.">
        <title>Orb-weaving spider Araneus ventricosus genome elucidates the spidroin gene catalogue.</title>
        <authorList>
            <person name="Kono N."/>
            <person name="Nakamura H."/>
            <person name="Ohtoshi R."/>
            <person name="Moran D.A.P."/>
            <person name="Shinohara A."/>
            <person name="Yoshida Y."/>
            <person name="Fujiwara M."/>
            <person name="Mori M."/>
            <person name="Tomita M."/>
            <person name="Arakawa K."/>
        </authorList>
    </citation>
    <scope>NUCLEOTIDE SEQUENCE [LARGE SCALE GENOMIC DNA]</scope>
</reference>
<comment type="caution">
    <text evidence="1">The sequence shown here is derived from an EMBL/GenBank/DDBJ whole genome shotgun (WGS) entry which is preliminary data.</text>
</comment>
<dbReference type="EMBL" id="BGPR01020633">
    <property type="protein sequence ID" value="GBN85131.1"/>
    <property type="molecule type" value="Genomic_DNA"/>
</dbReference>
<dbReference type="AlphaFoldDB" id="A0A4Y2SB43"/>
<sequence length="127" mass="14498">MTYPVDESCPCVSLRHRPELPIKVSEPEVSAQTRNVIQQRWVCCAGLQQQHTHARFFRQTVGQSRAGGAATNRERKRNVFVRFSLVTLTARFEATRGGFWVRPLNFEPLPDLAPPLQTSAKHQREDV</sequence>
<keyword evidence="2" id="KW-1185">Reference proteome</keyword>
<gene>
    <name evidence="1" type="ORF">AVEN_119522_1</name>
</gene>
<protein>
    <submittedName>
        <fullName evidence="1">Uncharacterized protein</fullName>
    </submittedName>
</protein>
<proteinExistence type="predicted"/>
<evidence type="ECO:0000313" key="2">
    <source>
        <dbReference type="Proteomes" id="UP000499080"/>
    </source>
</evidence>
<dbReference type="Proteomes" id="UP000499080">
    <property type="component" value="Unassembled WGS sequence"/>
</dbReference>
<name>A0A4Y2SB43_ARAVE</name>
<evidence type="ECO:0000313" key="1">
    <source>
        <dbReference type="EMBL" id="GBN85131.1"/>
    </source>
</evidence>
<organism evidence="1 2">
    <name type="scientific">Araneus ventricosus</name>
    <name type="common">Orbweaver spider</name>
    <name type="synonym">Epeira ventricosa</name>
    <dbReference type="NCBI Taxonomy" id="182803"/>
    <lineage>
        <taxon>Eukaryota</taxon>
        <taxon>Metazoa</taxon>
        <taxon>Ecdysozoa</taxon>
        <taxon>Arthropoda</taxon>
        <taxon>Chelicerata</taxon>
        <taxon>Arachnida</taxon>
        <taxon>Araneae</taxon>
        <taxon>Araneomorphae</taxon>
        <taxon>Entelegynae</taxon>
        <taxon>Araneoidea</taxon>
        <taxon>Araneidae</taxon>
        <taxon>Araneus</taxon>
    </lineage>
</organism>
<accession>A0A4Y2SB43</accession>